<keyword evidence="2 3" id="KW-0456">Lyase</keyword>
<reference evidence="5 6" key="1">
    <citation type="submission" date="2019-03" db="EMBL/GenBank/DDBJ databases">
        <title>Genomic Encyclopedia of Type Strains, Phase IV (KMG-IV): sequencing the most valuable type-strain genomes for metagenomic binning, comparative biology and taxonomic classification.</title>
        <authorList>
            <person name="Goeker M."/>
        </authorList>
    </citation>
    <scope>NUCLEOTIDE SEQUENCE [LARGE SCALE GENOMIC DNA]</scope>
    <source>
        <strain evidence="5 6">DSM 15534</strain>
    </source>
</reference>
<accession>A0A4R1FXC0</accession>
<dbReference type="GO" id="GO:0070205">
    <property type="term" value="F:2-succinyl-6-hydroxy-2,4-cyclohexadiene-1-carboxylate synthase activity"/>
    <property type="evidence" value="ECO:0007669"/>
    <property type="project" value="UniProtKB-UniRule"/>
</dbReference>
<dbReference type="InterPro" id="IPR022485">
    <property type="entry name" value="SHCHC_synthase_MenH"/>
</dbReference>
<evidence type="ECO:0000256" key="2">
    <source>
        <dbReference type="ARBA" id="ARBA00023239"/>
    </source>
</evidence>
<dbReference type="Gene3D" id="3.40.50.1820">
    <property type="entry name" value="alpha/beta hydrolase"/>
    <property type="match status" value="1"/>
</dbReference>
<comment type="subunit">
    <text evidence="3">Monomer.</text>
</comment>
<dbReference type="InterPro" id="IPR029058">
    <property type="entry name" value="AB_hydrolase_fold"/>
</dbReference>
<feature type="domain" description="AB hydrolase-1" evidence="4">
    <location>
        <begin position="15"/>
        <end position="247"/>
    </location>
</feature>
<proteinExistence type="inferred from homology"/>
<protein>
    <recommendedName>
        <fullName evidence="3">Putative 2-succinyl-6-hydroxy-2,4-cyclohexadiene-1-carboxylate synthase</fullName>
        <shortName evidence="3">SHCHC synthase</shortName>
        <ecNumber evidence="3">4.2.99.20</ecNumber>
    </recommendedName>
</protein>
<dbReference type="OrthoDB" id="9808398at2"/>
<dbReference type="AlphaFoldDB" id="A0A4R1FXC0"/>
<dbReference type="PANTHER" id="PTHR42916">
    <property type="entry name" value="2-SUCCINYL-5-ENOLPYRUVYL-6-HYDROXY-3-CYCLOHEXENE-1-CARBOXYLATE SYNTHASE"/>
    <property type="match status" value="1"/>
</dbReference>
<dbReference type="UniPathway" id="UPA01057">
    <property type="reaction ID" value="UER00900"/>
</dbReference>
<keyword evidence="1 3" id="KW-0474">Menaquinone biosynthesis</keyword>
<dbReference type="InterPro" id="IPR000073">
    <property type="entry name" value="AB_hydrolase_1"/>
</dbReference>
<dbReference type="EMBL" id="SMFT01000002">
    <property type="protein sequence ID" value="TCJ98404.1"/>
    <property type="molecule type" value="Genomic_DNA"/>
</dbReference>
<dbReference type="RefSeq" id="WP_132689563.1">
    <property type="nucleotide sequence ID" value="NZ_SMFT01000002.1"/>
</dbReference>
<keyword evidence="6" id="KW-1185">Reference proteome</keyword>
<dbReference type="Proteomes" id="UP000294702">
    <property type="component" value="Unassembled WGS sequence"/>
</dbReference>
<comment type="pathway">
    <text evidence="3">Quinol/quinone metabolism; menaquinone biosynthesis.</text>
</comment>
<dbReference type="EC" id="4.2.99.20" evidence="3"/>
<dbReference type="UniPathway" id="UPA00079"/>
<dbReference type="HAMAP" id="MF_01660">
    <property type="entry name" value="MenH"/>
    <property type="match status" value="1"/>
</dbReference>
<name>A0A4R1FXC0_9PAST</name>
<dbReference type="PANTHER" id="PTHR42916:SF1">
    <property type="entry name" value="PROTEIN PHYLLO, CHLOROPLASTIC"/>
    <property type="match status" value="1"/>
</dbReference>
<comment type="catalytic activity">
    <reaction evidence="3">
        <text>5-enolpyruvoyl-6-hydroxy-2-succinyl-cyclohex-3-ene-1-carboxylate = (1R,6R)-6-hydroxy-2-succinyl-cyclohexa-2,4-diene-1-carboxylate + pyruvate</text>
        <dbReference type="Rhea" id="RHEA:25597"/>
        <dbReference type="ChEBI" id="CHEBI:15361"/>
        <dbReference type="ChEBI" id="CHEBI:58689"/>
        <dbReference type="ChEBI" id="CHEBI:58818"/>
        <dbReference type="EC" id="4.2.99.20"/>
    </reaction>
</comment>
<evidence type="ECO:0000313" key="5">
    <source>
        <dbReference type="EMBL" id="TCJ98404.1"/>
    </source>
</evidence>
<comment type="caution">
    <text evidence="5">The sequence shown here is derived from an EMBL/GenBank/DDBJ whole genome shotgun (WGS) entry which is preliminary data.</text>
</comment>
<comment type="similarity">
    <text evidence="3">Belongs to the AB hydrolase superfamily. MenH family.</text>
</comment>
<organism evidence="5 6">
    <name type="scientific">Volucribacter psittacicida</name>
    <dbReference type="NCBI Taxonomy" id="203482"/>
    <lineage>
        <taxon>Bacteria</taxon>
        <taxon>Pseudomonadati</taxon>
        <taxon>Pseudomonadota</taxon>
        <taxon>Gammaproteobacteria</taxon>
        <taxon>Pasteurellales</taxon>
        <taxon>Pasteurellaceae</taxon>
        <taxon>Volucribacter</taxon>
    </lineage>
</organism>
<dbReference type="GO" id="GO:0009234">
    <property type="term" value="P:menaquinone biosynthetic process"/>
    <property type="evidence" value="ECO:0007669"/>
    <property type="project" value="UniProtKB-UniRule"/>
</dbReference>
<gene>
    <name evidence="3" type="primary">menH</name>
    <name evidence="5" type="ORF">EV694_0805</name>
</gene>
<evidence type="ECO:0000256" key="1">
    <source>
        <dbReference type="ARBA" id="ARBA00022428"/>
    </source>
</evidence>
<comment type="function">
    <text evidence="3">Catalyzes a proton abstraction reaction that results in 2,5-elimination of pyruvate from 2-succinyl-5-enolpyruvyl-6-hydroxy-3-cyclohexene-1-carboxylate (SEPHCHC) and the formation of 2-succinyl-6-hydroxy-2,4-cyclohexadiene-1-carboxylate (SHCHC).</text>
</comment>
<dbReference type="NCBIfam" id="NF008340">
    <property type="entry name" value="PRK11126.1"/>
    <property type="match status" value="1"/>
</dbReference>
<evidence type="ECO:0000259" key="4">
    <source>
        <dbReference type="Pfam" id="PF00561"/>
    </source>
</evidence>
<evidence type="ECO:0000256" key="3">
    <source>
        <dbReference type="HAMAP-Rule" id="MF_01660"/>
    </source>
</evidence>
<dbReference type="SUPFAM" id="SSF53474">
    <property type="entry name" value="alpha/beta-Hydrolases"/>
    <property type="match status" value="1"/>
</dbReference>
<evidence type="ECO:0000313" key="6">
    <source>
        <dbReference type="Proteomes" id="UP000294702"/>
    </source>
</evidence>
<dbReference type="NCBIfam" id="TIGR03695">
    <property type="entry name" value="menH_SHCHC"/>
    <property type="match status" value="1"/>
</dbReference>
<sequence length="263" mass="30228">MLLPSSTATPKGQKPLLVLLHGLLGDKQDWQKLIHFLPHFDCIPLDLPLHGTQDWQAQRAKVKDFQQACTLLSQHIHAKVQQRPYYLIGYSLGGRLALYCYFAKLLATTSLQGLILEGVNLGLSDLAQRQQRWQQDQHWAKRFTHQPIQQVLNDWYQQPVFAHLNSQQRQQLIQLRQHNKGQAISDMLTATSLAKQPDFSAKVRSISLPLFYFCGEKDQKFQQIAQQNQLDLTLIPQAGHNAHQENPQQFARLLMEKLGARDK</sequence>
<comment type="pathway">
    <text evidence="3">Quinol/quinone metabolism; 1,4-dihydroxy-2-naphthoate biosynthesis; 1,4-dihydroxy-2-naphthoate from chorismate: step 3/7.</text>
</comment>
<dbReference type="Pfam" id="PF00561">
    <property type="entry name" value="Abhydrolase_1"/>
    <property type="match status" value="1"/>
</dbReference>